<accession>C1DZT4</accession>
<dbReference type="RefSeq" id="XP_002499447.1">
    <property type="nucleotide sequence ID" value="XM_002499401.1"/>
</dbReference>
<feature type="region of interest" description="Disordered" evidence="1">
    <location>
        <begin position="1"/>
        <end position="37"/>
    </location>
</feature>
<protein>
    <submittedName>
        <fullName evidence="2">Uncharacterized protein</fullName>
    </submittedName>
</protein>
<dbReference type="KEGG" id="mis:MICPUN_54206"/>
<dbReference type="GeneID" id="8241111"/>
<dbReference type="Proteomes" id="UP000002009">
    <property type="component" value="Chromosome 2"/>
</dbReference>
<evidence type="ECO:0000256" key="1">
    <source>
        <dbReference type="SAM" id="MobiDB-lite"/>
    </source>
</evidence>
<dbReference type="AlphaFoldDB" id="C1DZT4"/>
<feature type="compositionally biased region" description="Basic residues" evidence="1">
    <location>
        <begin position="20"/>
        <end position="34"/>
    </location>
</feature>
<proteinExistence type="predicted"/>
<reference evidence="2 3" key="1">
    <citation type="journal article" date="2009" name="Science">
        <title>Green evolution and dynamic adaptations revealed by genomes of the marine picoeukaryotes Micromonas.</title>
        <authorList>
            <person name="Worden A.Z."/>
            <person name="Lee J.H."/>
            <person name="Mock T."/>
            <person name="Rouze P."/>
            <person name="Simmons M.P."/>
            <person name="Aerts A.L."/>
            <person name="Allen A.E."/>
            <person name="Cuvelier M.L."/>
            <person name="Derelle E."/>
            <person name="Everett M.V."/>
            <person name="Foulon E."/>
            <person name="Grimwood J."/>
            <person name="Gundlach H."/>
            <person name="Henrissat B."/>
            <person name="Napoli C."/>
            <person name="McDonald S.M."/>
            <person name="Parker M.S."/>
            <person name="Rombauts S."/>
            <person name="Salamov A."/>
            <person name="Von Dassow P."/>
            <person name="Badger J.H."/>
            <person name="Coutinho P.M."/>
            <person name="Demir E."/>
            <person name="Dubchak I."/>
            <person name="Gentemann C."/>
            <person name="Eikrem W."/>
            <person name="Gready J.E."/>
            <person name="John U."/>
            <person name="Lanier W."/>
            <person name="Lindquist E.A."/>
            <person name="Lucas S."/>
            <person name="Mayer K.F."/>
            <person name="Moreau H."/>
            <person name="Not F."/>
            <person name="Otillar R."/>
            <person name="Panaud O."/>
            <person name="Pangilinan J."/>
            <person name="Paulsen I."/>
            <person name="Piegu B."/>
            <person name="Poliakov A."/>
            <person name="Robbens S."/>
            <person name="Schmutz J."/>
            <person name="Toulza E."/>
            <person name="Wyss T."/>
            <person name="Zelensky A."/>
            <person name="Zhou K."/>
            <person name="Armbrust E.V."/>
            <person name="Bhattacharya D."/>
            <person name="Goodenough U.W."/>
            <person name="Van de Peer Y."/>
            <person name="Grigoriev I.V."/>
        </authorList>
    </citation>
    <scope>NUCLEOTIDE SEQUENCE [LARGE SCALE GENOMIC DNA]</scope>
    <source>
        <strain evidence="3">RCC299 / NOUM17</strain>
    </source>
</reference>
<keyword evidence="3" id="KW-1185">Reference proteome</keyword>
<dbReference type="EMBL" id="CP001323">
    <property type="protein sequence ID" value="ACO60705.1"/>
    <property type="molecule type" value="Genomic_DNA"/>
</dbReference>
<organism evidence="2 3">
    <name type="scientific">Micromonas commoda (strain RCC299 / NOUM17 / CCMP2709)</name>
    <name type="common">Picoplanktonic green alga</name>
    <dbReference type="NCBI Taxonomy" id="296587"/>
    <lineage>
        <taxon>Eukaryota</taxon>
        <taxon>Viridiplantae</taxon>
        <taxon>Chlorophyta</taxon>
        <taxon>Mamiellophyceae</taxon>
        <taxon>Mamiellales</taxon>
        <taxon>Mamiellaceae</taxon>
        <taxon>Micromonas</taxon>
    </lineage>
</organism>
<dbReference type="InParanoid" id="C1DZT4"/>
<name>C1DZT4_MICCC</name>
<evidence type="ECO:0000313" key="2">
    <source>
        <dbReference type="EMBL" id="ACO60705.1"/>
    </source>
</evidence>
<dbReference type="OrthoDB" id="46342at2759"/>
<gene>
    <name evidence="2" type="ORF">MICPUN_54206</name>
</gene>
<sequence>MSASLAARAIPTRSHTSRCTSRKTPSRHARRRGGRAVGAANAGDPLFALSVLEVGGDVLLSDGDVAAAAVGALAATSLASLGTADPGAELRRKLDAVEPLEVRLDVTALWCFVCARELSHVPPGGKVVDLGFSVGDILRLGCVAGTGSCLCIAWLLVGTATGQFKRAGFLATGDERTLVQYLTPGWITATAAGALWQLAEAYLCRPGLDGVGAGLDGGDASLAAAAAAFSPPDALAAVAALVAAMQGYRAFSYFVP</sequence>
<evidence type="ECO:0000313" key="3">
    <source>
        <dbReference type="Proteomes" id="UP000002009"/>
    </source>
</evidence>